<reference evidence="2 3" key="1">
    <citation type="submission" date="2022-07" db="EMBL/GenBank/DDBJ databases">
        <title>Genome-wide signatures of adaptation to extreme environments.</title>
        <authorList>
            <person name="Cho C.H."/>
            <person name="Yoon H.S."/>
        </authorList>
    </citation>
    <scope>NUCLEOTIDE SEQUENCE [LARGE SCALE GENOMIC DNA]</scope>
    <source>
        <strain evidence="2 3">108.79 E11</strain>
    </source>
</reference>
<comment type="caution">
    <text evidence="2">The sequence shown here is derived from an EMBL/GenBank/DDBJ whole genome shotgun (WGS) entry which is preliminary data.</text>
</comment>
<keyword evidence="1" id="KW-0175">Coiled coil</keyword>
<name>A0AAV9I925_9RHOD</name>
<evidence type="ECO:0000313" key="3">
    <source>
        <dbReference type="Proteomes" id="UP001300502"/>
    </source>
</evidence>
<dbReference type="AlphaFoldDB" id="A0AAV9I925"/>
<sequence length="211" mass="23412">MSADANRSFLREFWENLGTPEEPPPLPKQLEKFFKSLGYGMTAGMVTGAVFGWKDTKNVKIPSPPDLPRNPHARATYFVTRGIMAYGVRFSVFTGIFTLTDIFCSSFRDGKEDFINTTIAGSLTSFIFGALKYDNITGLAAAGLGGSLACVGGYVRDSLEELLQREREARKQENPQVALTKLELVIKKLEEENERSLRGLREAIDSKDSND</sequence>
<dbReference type="Pfam" id="PF02466">
    <property type="entry name" value="Tim17"/>
    <property type="match status" value="1"/>
</dbReference>
<feature type="coiled-coil region" evidence="1">
    <location>
        <begin position="179"/>
        <end position="206"/>
    </location>
</feature>
<organism evidence="2 3">
    <name type="scientific">Galdieria yellowstonensis</name>
    <dbReference type="NCBI Taxonomy" id="3028027"/>
    <lineage>
        <taxon>Eukaryota</taxon>
        <taxon>Rhodophyta</taxon>
        <taxon>Bangiophyceae</taxon>
        <taxon>Galdieriales</taxon>
        <taxon>Galdieriaceae</taxon>
        <taxon>Galdieria</taxon>
    </lineage>
</organism>
<protein>
    <recommendedName>
        <fullName evidence="4">Mitochondrial import inner membrane translocase subunit TIM22</fullName>
    </recommendedName>
</protein>
<dbReference type="Proteomes" id="UP001300502">
    <property type="component" value="Unassembled WGS sequence"/>
</dbReference>
<gene>
    <name evidence="2" type="ORF">GAYE_SCF00G1797</name>
</gene>
<evidence type="ECO:0000313" key="2">
    <source>
        <dbReference type="EMBL" id="KAK4523899.1"/>
    </source>
</evidence>
<keyword evidence="3" id="KW-1185">Reference proteome</keyword>
<proteinExistence type="predicted"/>
<evidence type="ECO:0000256" key="1">
    <source>
        <dbReference type="SAM" id="Coils"/>
    </source>
</evidence>
<dbReference type="CDD" id="cd22249">
    <property type="entry name" value="UDM1_RNF168_RNF169-like"/>
    <property type="match status" value="1"/>
</dbReference>
<evidence type="ECO:0008006" key="4">
    <source>
        <dbReference type="Google" id="ProtNLM"/>
    </source>
</evidence>
<dbReference type="EMBL" id="JANCYU010000020">
    <property type="protein sequence ID" value="KAK4523899.1"/>
    <property type="molecule type" value="Genomic_DNA"/>
</dbReference>
<accession>A0AAV9I925</accession>